<dbReference type="EMBL" id="JACHJT010000001">
    <property type="protein sequence ID" value="MBB4930941.1"/>
    <property type="molecule type" value="Genomic_DNA"/>
</dbReference>
<accession>A0A7W7RGD8</accession>
<name>A0A7W7RGD8_9ACTN</name>
<feature type="coiled-coil region" evidence="1">
    <location>
        <begin position="32"/>
        <end position="59"/>
    </location>
</feature>
<evidence type="ECO:0000256" key="1">
    <source>
        <dbReference type="SAM" id="Coils"/>
    </source>
</evidence>
<evidence type="ECO:0000313" key="2">
    <source>
        <dbReference type="EMBL" id="MBB4930941.1"/>
    </source>
</evidence>
<proteinExistence type="predicted"/>
<organism evidence="2 3">
    <name type="scientific">Lipingzhangella halophila</name>
    <dbReference type="NCBI Taxonomy" id="1783352"/>
    <lineage>
        <taxon>Bacteria</taxon>
        <taxon>Bacillati</taxon>
        <taxon>Actinomycetota</taxon>
        <taxon>Actinomycetes</taxon>
        <taxon>Streptosporangiales</taxon>
        <taxon>Nocardiopsidaceae</taxon>
        <taxon>Lipingzhangella</taxon>
    </lineage>
</organism>
<dbReference type="Proteomes" id="UP000523007">
    <property type="component" value="Unassembled WGS sequence"/>
</dbReference>
<sequence>MPFVLLVLGLLGGALVSLLALRTVLIEDAFAVSQLQEENRELAEREEALREDVVRMESSEAIAEEAENLGMEPGDEPLFLDVETGEISGEDGSGQGEAGPR</sequence>
<dbReference type="RefSeq" id="WP_312885192.1">
    <property type="nucleotide sequence ID" value="NZ_JACHJT010000001.1"/>
</dbReference>
<gene>
    <name evidence="2" type="ORF">F4561_001761</name>
</gene>
<comment type="caution">
    <text evidence="2">The sequence shown here is derived from an EMBL/GenBank/DDBJ whole genome shotgun (WGS) entry which is preliminary data.</text>
</comment>
<evidence type="ECO:0000313" key="3">
    <source>
        <dbReference type="Proteomes" id="UP000523007"/>
    </source>
</evidence>
<dbReference type="GO" id="GO:0051301">
    <property type="term" value="P:cell division"/>
    <property type="evidence" value="ECO:0007669"/>
    <property type="project" value="UniProtKB-KW"/>
</dbReference>
<keyword evidence="2" id="KW-0132">Cell division</keyword>
<dbReference type="AlphaFoldDB" id="A0A7W7RGD8"/>
<protein>
    <submittedName>
        <fullName evidence="2">Cell division protein FtsB</fullName>
    </submittedName>
</protein>
<keyword evidence="2" id="KW-0131">Cell cycle</keyword>
<keyword evidence="1" id="KW-0175">Coiled coil</keyword>
<keyword evidence="3" id="KW-1185">Reference proteome</keyword>
<reference evidence="2 3" key="1">
    <citation type="submission" date="2020-08" db="EMBL/GenBank/DDBJ databases">
        <title>Sequencing the genomes of 1000 actinobacteria strains.</title>
        <authorList>
            <person name="Klenk H.-P."/>
        </authorList>
    </citation>
    <scope>NUCLEOTIDE SEQUENCE [LARGE SCALE GENOMIC DNA]</scope>
    <source>
        <strain evidence="2 3">DSM 102030</strain>
    </source>
</reference>